<dbReference type="SUPFAM" id="SSF51905">
    <property type="entry name" value="FAD/NAD(P)-binding domain"/>
    <property type="match status" value="1"/>
</dbReference>
<dbReference type="PANTHER" id="PTHR13847:SF287">
    <property type="entry name" value="FAD-DEPENDENT OXIDOREDUCTASE DOMAIN-CONTAINING PROTEIN 1"/>
    <property type="match status" value="1"/>
</dbReference>
<dbReference type="PANTHER" id="PTHR13847">
    <property type="entry name" value="SARCOSINE DEHYDROGENASE-RELATED"/>
    <property type="match status" value="1"/>
</dbReference>
<dbReference type="RefSeq" id="WP_381486174.1">
    <property type="nucleotide sequence ID" value="NZ_JBHTIK010000002.1"/>
</dbReference>
<protein>
    <submittedName>
        <fullName evidence="3">NAD(P)/FAD-dependent oxidoreductase</fullName>
        <ecNumber evidence="3">1.-.-.-</ecNumber>
    </submittedName>
</protein>
<reference evidence="4" key="1">
    <citation type="journal article" date="2019" name="Int. J. Syst. Evol. Microbiol.">
        <title>The Global Catalogue of Microorganisms (GCM) 10K type strain sequencing project: providing services to taxonomists for standard genome sequencing and annotation.</title>
        <authorList>
            <consortium name="The Broad Institute Genomics Platform"/>
            <consortium name="The Broad Institute Genome Sequencing Center for Infectious Disease"/>
            <person name="Wu L."/>
            <person name="Ma J."/>
        </authorList>
    </citation>
    <scope>NUCLEOTIDE SEQUENCE [LARGE SCALE GENOMIC DNA]</scope>
    <source>
        <strain evidence="4">CCUG 52537</strain>
    </source>
</reference>
<organism evidence="3 4">
    <name type="scientific">Sphingosinicella xenopeptidilytica</name>
    <dbReference type="NCBI Taxonomy" id="364098"/>
    <lineage>
        <taxon>Bacteria</taxon>
        <taxon>Pseudomonadati</taxon>
        <taxon>Pseudomonadota</taxon>
        <taxon>Alphaproteobacteria</taxon>
        <taxon>Sphingomonadales</taxon>
        <taxon>Sphingosinicellaceae</taxon>
        <taxon>Sphingosinicella</taxon>
    </lineage>
</organism>
<dbReference type="Gene3D" id="3.50.50.60">
    <property type="entry name" value="FAD/NAD(P)-binding domain"/>
    <property type="match status" value="1"/>
</dbReference>
<sequence>MVERADFLIIGAGIAGASVAYELSAEASVIVLEMEEQPGFHATGRSAAFFTELYGNAVMRGLTSASRAFFEAPPTDLFEGPLLSPRGMLYVAREDQREALDTLYDQVRESGFVEQRDGAFAHAQAPLLAPDYAALCLWESSAREIDAAALLSGYIKGARRRGARFVLNAKAETLHRDGVWRVKAGGQTYEAKVVVNAAGAWAETIGCMAGAAPITLTPKRRTVCMLPKPEGIAEIEGAVVIDIDEEFYFKPDAGQILISPADETPTPPCDAYPEDIDIAIAVDRFERATGISVRRTGRSWAGLRTFAPDKTIVIGFDTVRAGFFWLGGQGGYGIQTAPAVARSAAAVALGRALPDDVERFGVTLEAMSPARFSALRRDCA</sequence>
<evidence type="ECO:0000256" key="1">
    <source>
        <dbReference type="ARBA" id="ARBA00023002"/>
    </source>
</evidence>
<accession>A0ABW3BYY5</accession>
<dbReference type="InterPro" id="IPR036188">
    <property type="entry name" value="FAD/NAD-bd_sf"/>
</dbReference>
<evidence type="ECO:0000313" key="3">
    <source>
        <dbReference type="EMBL" id="MFD0847333.1"/>
    </source>
</evidence>
<dbReference type="Gene3D" id="3.30.9.10">
    <property type="entry name" value="D-Amino Acid Oxidase, subunit A, domain 2"/>
    <property type="match status" value="1"/>
</dbReference>
<gene>
    <name evidence="3" type="ORF">ACFQ00_03275</name>
</gene>
<keyword evidence="4" id="KW-1185">Reference proteome</keyword>
<dbReference type="Proteomes" id="UP001597124">
    <property type="component" value="Unassembled WGS sequence"/>
</dbReference>
<dbReference type="InterPro" id="IPR006076">
    <property type="entry name" value="FAD-dep_OxRdtase"/>
</dbReference>
<evidence type="ECO:0000259" key="2">
    <source>
        <dbReference type="Pfam" id="PF01266"/>
    </source>
</evidence>
<keyword evidence="1 3" id="KW-0560">Oxidoreductase</keyword>
<dbReference type="GO" id="GO:0016491">
    <property type="term" value="F:oxidoreductase activity"/>
    <property type="evidence" value="ECO:0007669"/>
    <property type="project" value="UniProtKB-KW"/>
</dbReference>
<comment type="caution">
    <text evidence="3">The sequence shown here is derived from an EMBL/GenBank/DDBJ whole genome shotgun (WGS) entry which is preliminary data.</text>
</comment>
<proteinExistence type="predicted"/>
<dbReference type="EC" id="1.-.-.-" evidence="3"/>
<feature type="domain" description="FAD dependent oxidoreductase" evidence="2">
    <location>
        <begin position="6"/>
        <end position="345"/>
    </location>
</feature>
<name>A0ABW3BYY5_SPHXN</name>
<evidence type="ECO:0000313" key="4">
    <source>
        <dbReference type="Proteomes" id="UP001597124"/>
    </source>
</evidence>
<dbReference type="EMBL" id="JBHTIK010000002">
    <property type="protein sequence ID" value="MFD0847333.1"/>
    <property type="molecule type" value="Genomic_DNA"/>
</dbReference>
<dbReference type="Pfam" id="PF01266">
    <property type="entry name" value="DAO"/>
    <property type="match status" value="1"/>
</dbReference>